<accession>A0A198AI22</accession>
<dbReference type="RefSeq" id="WP_068662732.1">
    <property type="nucleotide sequence ID" value="NZ_LYPB01000049.1"/>
</dbReference>
<name>A0A198AI22_9BACL</name>
<dbReference type="Proteomes" id="UP000078454">
    <property type="component" value="Unassembled WGS sequence"/>
</dbReference>
<protein>
    <submittedName>
        <fullName evidence="1">Uncharacterized protein</fullName>
    </submittedName>
</protein>
<evidence type="ECO:0000313" key="2">
    <source>
        <dbReference type="Proteomes" id="UP000078454"/>
    </source>
</evidence>
<organism evidence="1 2">
    <name type="scientific">Paenibacillus oryzisoli</name>
    <dbReference type="NCBI Taxonomy" id="1850517"/>
    <lineage>
        <taxon>Bacteria</taxon>
        <taxon>Bacillati</taxon>
        <taxon>Bacillota</taxon>
        <taxon>Bacilli</taxon>
        <taxon>Bacillales</taxon>
        <taxon>Paenibacillaceae</taxon>
        <taxon>Paenibacillus</taxon>
    </lineage>
</organism>
<gene>
    <name evidence="1" type="ORF">A8708_30145</name>
</gene>
<dbReference type="OrthoDB" id="2662298at2"/>
<sequence>MDDNQKRRFFQKIKQLTHEKFWSVMNIYHTRAYAAAERHYGEAMDIVLTKKQKEAVVAKAIQIREEWDGMMTVTTDETENEIFDIRTR</sequence>
<proteinExistence type="predicted"/>
<dbReference type="AlphaFoldDB" id="A0A198AI22"/>
<comment type="caution">
    <text evidence="1">The sequence shown here is derived from an EMBL/GenBank/DDBJ whole genome shotgun (WGS) entry which is preliminary data.</text>
</comment>
<dbReference type="STRING" id="1850517.A8708_30145"/>
<reference evidence="1 2" key="1">
    <citation type="submission" date="2016-05" db="EMBL/GenBank/DDBJ databases">
        <title>Paenibacillus sp. 1ZS3-15 nov., isolated from the rhizosphere soil.</title>
        <authorList>
            <person name="Zhang X.X."/>
            <person name="Zhang J."/>
        </authorList>
    </citation>
    <scope>NUCLEOTIDE SEQUENCE [LARGE SCALE GENOMIC DNA]</scope>
    <source>
        <strain evidence="1 2">1ZS3-15</strain>
    </source>
</reference>
<keyword evidence="2" id="KW-1185">Reference proteome</keyword>
<evidence type="ECO:0000313" key="1">
    <source>
        <dbReference type="EMBL" id="OAS21154.1"/>
    </source>
</evidence>
<dbReference type="EMBL" id="LYPB01000049">
    <property type="protein sequence ID" value="OAS21154.1"/>
    <property type="molecule type" value="Genomic_DNA"/>
</dbReference>